<reference evidence="4" key="2">
    <citation type="submission" date="2021-09" db="EMBL/GenBank/DDBJ databases">
        <authorList>
            <person name="Gilroy R."/>
        </authorList>
    </citation>
    <scope>NUCLEOTIDE SEQUENCE</scope>
    <source>
        <strain evidence="4">CHK173-2119</strain>
    </source>
</reference>
<keyword evidence="2" id="KW-0812">Transmembrane</keyword>
<evidence type="ECO:0000313" key="4">
    <source>
        <dbReference type="EMBL" id="HJE15817.1"/>
    </source>
</evidence>
<feature type="region of interest" description="Disordered" evidence="1">
    <location>
        <begin position="301"/>
        <end position="321"/>
    </location>
</feature>
<keyword evidence="2" id="KW-1133">Transmembrane helix</keyword>
<feature type="domain" description="Band 7" evidence="3">
    <location>
        <begin position="24"/>
        <end position="182"/>
    </location>
</feature>
<feature type="transmembrane region" description="Helical" evidence="2">
    <location>
        <begin position="6"/>
        <end position="29"/>
    </location>
</feature>
<dbReference type="Pfam" id="PF01145">
    <property type="entry name" value="Band_7"/>
    <property type="match status" value="1"/>
</dbReference>
<dbReference type="Proteomes" id="UP000774947">
    <property type="component" value="Unassembled WGS sequence"/>
</dbReference>
<dbReference type="InterPro" id="IPR050710">
    <property type="entry name" value="Band7/mec-2_domain"/>
</dbReference>
<dbReference type="SMART" id="SM00244">
    <property type="entry name" value="PHB"/>
    <property type="match status" value="1"/>
</dbReference>
<dbReference type="PRINTS" id="PR00721">
    <property type="entry name" value="STOMATIN"/>
</dbReference>
<comment type="caution">
    <text evidence="4">The sequence shown here is derived from an EMBL/GenBank/DDBJ whole genome shotgun (WGS) entry which is preliminary data.</text>
</comment>
<sequence>MLGNIVLAIVIVVVAALLLWIIFSSIAIIHTGEVGIVERLGVYVKTMEPGFHIVLPIIYRITEVVNMKQIPMRVAEQEVITKDNVVVKISETLKYHITDVNAYVYKNKDSVTSMVQDTRAALRGIIGNMDLNDVLNGTEAINRALFEQLSEVTAGYGLNVDRANIDSVEVDQDIQASMNKLLRASREKEANIMQAEGLKQAAIAKAEGGKQSAILEAEGNKQTQILEAEGRAQSQRLLYEAIRDQINSVNEALVNNTDAYLQYKNLEAMEKVAEGKNNTIVMPTAALDSLGKIPAIKQLWDQSKTDDDQSTAPKKATPRKL</sequence>
<evidence type="ECO:0000256" key="2">
    <source>
        <dbReference type="SAM" id="Phobius"/>
    </source>
</evidence>
<evidence type="ECO:0000259" key="3">
    <source>
        <dbReference type="SMART" id="SM00244"/>
    </source>
</evidence>
<dbReference type="GO" id="GO:0016020">
    <property type="term" value="C:membrane"/>
    <property type="evidence" value="ECO:0007669"/>
    <property type="project" value="InterPro"/>
</dbReference>
<dbReference type="InterPro" id="IPR001107">
    <property type="entry name" value="Band_7"/>
</dbReference>
<dbReference type="InterPro" id="IPR001972">
    <property type="entry name" value="Stomatin_HflK_fam"/>
</dbReference>
<dbReference type="PANTHER" id="PTHR43327:SF10">
    <property type="entry name" value="STOMATIN-LIKE PROTEIN 2, MITOCHONDRIAL"/>
    <property type="match status" value="1"/>
</dbReference>
<protein>
    <submittedName>
        <fullName evidence="4">SPFH/Band 7/PHB domain protein</fullName>
    </submittedName>
</protein>
<dbReference type="PANTHER" id="PTHR43327">
    <property type="entry name" value="STOMATIN-LIKE PROTEIN 2, MITOCHONDRIAL"/>
    <property type="match status" value="1"/>
</dbReference>
<proteinExistence type="predicted"/>
<gene>
    <name evidence="4" type="ORF">K8W17_07045</name>
</gene>
<accession>A0A921B440</accession>
<evidence type="ECO:0000313" key="5">
    <source>
        <dbReference type="Proteomes" id="UP000774947"/>
    </source>
</evidence>
<dbReference type="InterPro" id="IPR036013">
    <property type="entry name" value="Band_7/SPFH_dom_sf"/>
</dbReference>
<dbReference type="EMBL" id="DYXY01000185">
    <property type="protein sequence ID" value="HJE15817.1"/>
    <property type="molecule type" value="Genomic_DNA"/>
</dbReference>
<dbReference type="SUPFAM" id="SSF117892">
    <property type="entry name" value="Band 7/SPFH domain"/>
    <property type="match status" value="1"/>
</dbReference>
<dbReference type="AlphaFoldDB" id="A0A921B440"/>
<organism evidence="4 5">
    <name type="scientific">Lapidilactobacillus dextrinicus</name>
    <dbReference type="NCBI Taxonomy" id="51664"/>
    <lineage>
        <taxon>Bacteria</taxon>
        <taxon>Bacillati</taxon>
        <taxon>Bacillota</taxon>
        <taxon>Bacilli</taxon>
        <taxon>Lactobacillales</taxon>
        <taxon>Lactobacillaceae</taxon>
        <taxon>Lapidilactobacillus</taxon>
    </lineage>
</organism>
<dbReference type="Gene3D" id="3.30.479.30">
    <property type="entry name" value="Band 7 domain"/>
    <property type="match status" value="1"/>
</dbReference>
<keyword evidence="2" id="KW-0472">Membrane</keyword>
<name>A0A921B440_9LACO</name>
<reference evidence="4" key="1">
    <citation type="journal article" date="2021" name="PeerJ">
        <title>Extensive microbial diversity within the chicken gut microbiome revealed by metagenomics and culture.</title>
        <authorList>
            <person name="Gilroy R."/>
            <person name="Ravi A."/>
            <person name="Getino M."/>
            <person name="Pursley I."/>
            <person name="Horton D.L."/>
            <person name="Alikhan N.F."/>
            <person name="Baker D."/>
            <person name="Gharbi K."/>
            <person name="Hall N."/>
            <person name="Watson M."/>
            <person name="Adriaenssens E.M."/>
            <person name="Foster-Nyarko E."/>
            <person name="Jarju S."/>
            <person name="Secka A."/>
            <person name="Antonio M."/>
            <person name="Oren A."/>
            <person name="Chaudhuri R.R."/>
            <person name="La Ragione R."/>
            <person name="Hildebrand F."/>
            <person name="Pallen M.J."/>
        </authorList>
    </citation>
    <scope>NUCLEOTIDE SEQUENCE</scope>
    <source>
        <strain evidence="4">CHK173-2119</strain>
    </source>
</reference>
<evidence type="ECO:0000256" key="1">
    <source>
        <dbReference type="SAM" id="MobiDB-lite"/>
    </source>
</evidence>